<organism evidence="2 3">
    <name type="scientific">Paragonimus skrjabini miyazakii</name>
    <dbReference type="NCBI Taxonomy" id="59628"/>
    <lineage>
        <taxon>Eukaryota</taxon>
        <taxon>Metazoa</taxon>
        <taxon>Spiralia</taxon>
        <taxon>Lophotrochozoa</taxon>
        <taxon>Platyhelminthes</taxon>
        <taxon>Trematoda</taxon>
        <taxon>Digenea</taxon>
        <taxon>Plagiorchiida</taxon>
        <taxon>Troglotremata</taxon>
        <taxon>Troglotrematidae</taxon>
        <taxon>Paragonimus</taxon>
    </lineage>
</organism>
<gene>
    <name evidence="2" type="ORF">EG68_11981</name>
</gene>
<sequence length="77" mass="8732">MMNVVTNKPWTNRPQNSSHMRARPHQTTPRAGICCFEQTYNCVLFGEVRKLHIIVSRLSLSRISGIQAHVSLQVASK</sequence>
<dbReference type="Proteomes" id="UP000822476">
    <property type="component" value="Unassembled WGS sequence"/>
</dbReference>
<comment type="caution">
    <text evidence="2">The sequence shown here is derived from an EMBL/GenBank/DDBJ whole genome shotgun (WGS) entry which is preliminary data.</text>
</comment>
<evidence type="ECO:0000256" key="1">
    <source>
        <dbReference type="SAM" id="MobiDB-lite"/>
    </source>
</evidence>
<dbReference type="EMBL" id="JTDE01012609">
    <property type="protein sequence ID" value="KAF7234108.1"/>
    <property type="molecule type" value="Genomic_DNA"/>
</dbReference>
<feature type="region of interest" description="Disordered" evidence="1">
    <location>
        <begin position="1"/>
        <end position="26"/>
    </location>
</feature>
<evidence type="ECO:0000313" key="3">
    <source>
        <dbReference type="Proteomes" id="UP000822476"/>
    </source>
</evidence>
<accession>A0A8S9YG54</accession>
<keyword evidence="3" id="KW-1185">Reference proteome</keyword>
<reference evidence="2" key="1">
    <citation type="submission" date="2019-07" db="EMBL/GenBank/DDBJ databases">
        <title>Annotation for the trematode Paragonimus miyazaki's.</title>
        <authorList>
            <person name="Choi Y.-J."/>
        </authorList>
    </citation>
    <scope>NUCLEOTIDE SEQUENCE</scope>
    <source>
        <strain evidence="2">Japan</strain>
    </source>
</reference>
<evidence type="ECO:0000313" key="2">
    <source>
        <dbReference type="EMBL" id="KAF7234108.1"/>
    </source>
</evidence>
<protein>
    <submittedName>
        <fullName evidence="2">Uncharacterized protein</fullName>
    </submittedName>
</protein>
<proteinExistence type="predicted"/>
<dbReference type="AlphaFoldDB" id="A0A8S9YG54"/>
<name>A0A8S9YG54_9TREM</name>